<proteinExistence type="predicted"/>
<protein>
    <submittedName>
        <fullName evidence="2">Iron-sulfur cluster assembly scaffold protein</fullName>
    </submittedName>
</protein>
<evidence type="ECO:0000313" key="2">
    <source>
        <dbReference type="WBParaSite" id="SPAL_0000506675.1"/>
    </source>
</evidence>
<accession>A0A0N5BGG0</accession>
<dbReference type="WBParaSite" id="SPAL_0000506675.1">
    <property type="protein sequence ID" value="SPAL_0000506675.1"/>
    <property type="gene ID" value="SPAL_0000506675"/>
</dbReference>
<evidence type="ECO:0000313" key="1">
    <source>
        <dbReference type="Proteomes" id="UP000046392"/>
    </source>
</evidence>
<sequence length="86" mass="9471">MGFVTSQPKDTVNIINENEQINAKNLITNHKSIAHGDVLSGDDTNNFRAPVLLTTVEPSKELLNSVFDTVKSEVKNSLDSFITIKL</sequence>
<organism evidence="1 2">
    <name type="scientific">Strongyloides papillosus</name>
    <name type="common">Intestinal threadworm</name>
    <dbReference type="NCBI Taxonomy" id="174720"/>
    <lineage>
        <taxon>Eukaryota</taxon>
        <taxon>Metazoa</taxon>
        <taxon>Ecdysozoa</taxon>
        <taxon>Nematoda</taxon>
        <taxon>Chromadorea</taxon>
        <taxon>Rhabditida</taxon>
        <taxon>Tylenchina</taxon>
        <taxon>Panagrolaimomorpha</taxon>
        <taxon>Strongyloidoidea</taxon>
        <taxon>Strongyloididae</taxon>
        <taxon>Strongyloides</taxon>
    </lineage>
</organism>
<dbReference type="AlphaFoldDB" id="A0A0N5BGG0"/>
<reference evidence="2" key="1">
    <citation type="submission" date="2017-02" db="UniProtKB">
        <authorList>
            <consortium name="WormBaseParasite"/>
        </authorList>
    </citation>
    <scope>IDENTIFICATION</scope>
</reference>
<name>A0A0N5BGG0_STREA</name>
<dbReference type="Proteomes" id="UP000046392">
    <property type="component" value="Unplaced"/>
</dbReference>
<keyword evidence="1" id="KW-1185">Reference proteome</keyword>